<dbReference type="Pfam" id="PF14022">
    <property type="entry name" value="DUF4238"/>
    <property type="match status" value="1"/>
</dbReference>
<dbReference type="EMBL" id="AUZX01005771">
    <property type="protein sequence ID" value="EQD66630.1"/>
    <property type="molecule type" value="Genomic_DNA"/>
</dbReference>
<sequence length="176" mass="19440">HIKGRYGNKIADQVLSKFSAQSVAKAFSGIYIPELRIEQFARDSVQRAFENDLEQGFLRDQFLKHFAEAKKRIASFGIEIGVALKSEFVLADCPVVTYDKDAERVGVLFGATWSDANAIFMPVGPKHVIALAKENRRRELSEGAVVSINKLQIRAAFQEIYFRSDSGLGSVIGGGT</sequence>
<accession>T1CHD5</accession>
<protein>
    <submittedName>
        <fullName evidence="1">Uncharacterized protein</fullName>
    </submittedName>
</protein>
<dbReference type="InterPro" id="IPR025332">
    <property type="entry name" value="DUF4238"/>
</dbReference>
<reference evidence="1" key="1">
    <citation type="submission" date="2013-08" db="EMBL/GenBank/DDBJ databases">
        <authorList>
            <person name="Mendez C."/>
            <person name="Richter M."/>
            <person name="Ferrer M."/>
            <person name="Sanchez J."/>
        </authorList>
    </citation>
    <scope>NUCLEOTIDE SEQUENCE</scope>
</reference>
<gene>
    <name evidence="1" type="ORF">B1A_08055</name>
</gene>
<evidence type="ECO:0000313" key="1">
    <source>
        <dbReference type="EMBL" id="EQD66630.1"/>
    </source>
</evidence>
<dbReference type="AlphaFoldDB" id="T1CHD5"/>
<organism evidence="1">
    <name type="scientific">mine drainage metagenome</name>
    <dbReference type="NCBI Taxonomy" id="410659"/>
    <lineage>
        <taxon>unclassified sequences</taxon>
        <taxon>metagenomes</taxon>
        <taxon>ecological metagenomes</taxon>
    </lineage>
</organism>
<feature type="non-terminal residue" evidence="1">
    <location>
        <position position="176"/>
    </location>
</feature>
<reference evidence="1" key="2">
    <citation type="journal article" date="2014" name="ISME J.">
        <title>Microbial stratification in low pH oxic and suboxic macroscopic growths along an acid mine drainage.</title>
        <authorList>
            <person name="Mendez-Garcia C."/>
            <person name="Mesa V."/>
            <person name="Sprenger R.R."/>
            <person name="Richter M."/>
            <person name="Diez M.S."/>
            <person name="Solano J."/>
            <person name="Bargiela R."/>
            <person name="Golyshina O.V."/>
            <person name="Manteca A."/>
            <person name="Ramos J.L."/>
            <person name="Gallego J.R."/>
            <person name="Llorente I."/>
            <person name="Martins Dos Santos V.A."/>
            <person name="Jensen O.N."/>
            <person name="Pelaez A.I."/>
            <person name="Sanchez J."/>
            <person name="Ferrer M."/>
        </authorList>
    </citation>
    <scope>NUCLEOTIDE SEQUENCE</scope>
</reference>
<name>T1CHD5_9ZZZZ</name>
<proteinExistence type="predicted"/>
<feature type="non-terminal residue" evidence="1">
    <location>
        <position position="1"/>
    </location>
</feature>
<comment type="caution">
    <text evidence="1">The sequence shown here is derived from an EMBL/GenBank/DDBJ whole genome shotgun (WGS) entry which is preliminary data.</text>
</comment>